<reference evidence="3" key="1">
    <citation type="submission" date="2022-03" db="EMBL/GenBank/DDBJ databases">
        <title>A functionally conserved STORR gene fusion in Papaver species that diverged 16.8 million years ago.</title>
        <authorList>
            <person name="Catania T."/>
        </authorList>
    </citation>
    <scope>NUCLEOTIDE SEQUENCE</scope>
    <source>
        <strain evidence="3">S-191538</strain>
    </source>
</reference>
<dbReference type="InterPro" id="IPR046960">
    <property type="entry name" value="PPR_At4g14850-like_plant"/>
</dbReference>
<dbReference type="Pfam" id="PF20431">
    <property type="entry name" value="E_motif"/>
    <property type="match status" value="1"/>
</dbReference>
<keyword evidence="4" id="KW-1185">Reference proteome</keyword>
<dbReference type="PANTHER" id="PTHR47926">
    <property type="entry name" value="PENTATRICOPEPTIDE REPEAT-CONTAINING PROTEIN"/>
    <property type="match status" value="1"/>
</dbReference>
<dbReference type="GO" id="GO:0009451">
    <property type="term" value="P:RNA modification"/>
    <property type="evidence" value="ECO:0007669"/>
    <property type="project" value="InterPro"/>
</dbReference>
<evidence type="ECO:0000256" key="2">
    <source>
        <dbReference type="PROSITE-ProRule" id="PRU00708"/>
    </source>
</evidence>
<dbReference type="FunFam" id="1.25.40.10:FF:000729">
    <property type="entry name" value="Pentatricopeptide repeat-containing protein At4g25270, chloroplastic"/>
    <property type="match status" value="1"/>
</dbReference>
<dbReference type="InterPro" id="IPR011990">
    <property type="entry name" value="TPR-like_helical_dom_sf"/>
</dbReference>
<proteinExistence type="predicted"/>
<dbReference type="PANTHER" id="PTHR47926:SF515">
    <property type="entry name" value="UMP-CMP KINASE"/>
    <property type="match status" value="1"/>
</dbReference>
<gene>
    <name evidence="3" type="ORF">MKW94_000209</name>
</gene>
<keyword evidence="1" id="KW-0677">Repeat</keyword>
<accession>A0AA41VEM4</accession>
<dbReference type="GO" id="GO:0003723">
    <property type="term" value="F:RNA binding"/>
    <property type="evidence" value="ECO:0007669"/>
    <property type="project" value="InterPro"/>
</dbReference>
<feature type="repeat" description="PPR" evidence="2">
    <location>
        <begin position="447"/>
        <end position="481"/>
    </location>
</feature>
<feature type="repeat" description="PPR" evidence="2">
    <location>
        <begin position="148"/>
        <end position="182"/>
    </location>
</feature>
<evidence type="ECO:0000256" key="1">
    <source>
        <dbReference type="ARBA" id="ARBA00022737"/>
    </source>
</evidence>
<evidence type="ECO:0000313" key="4">
    <source>
        <dbReference type="Proteomes" id="UP001177140"/>
    </source>
</evidence>
<feature type="repeat" description="PPR" evidence="2">
    <location>
        <begin position="344"/>
        <end position="374"/>
    </location>
</feature>
<sequence>MDTFQLSNPKTRSFHLCNSIRERRKKEQKKIDRRKKNQLTILPPTPLIHHESPYTQTKYQALDEVIKEIKSSIKRGIHIDAQIFSSLLETCFQLESVNHGIQVHHLIPADVLRKSINLSSKLLRLYASCGLVDNAHQLFDEMPKTNTSAFPWNSLISGYAELGRYEDAMALYFQMEEENVEPDQFTFPRVLKACAGIGSISIGEAIHRDVVRFGFGYDVFVLNALVDMYAKCGDIVKARKIFGKIKQRDSVSWNSILTRFPLSKLGGEIHGWVLRRGFENNLSIANSLIGVYSNQGKLDRARWLFKMMPEKDVVSWNSIITGHHKCREALTYFHEMQNSGVVPDNITFVSLLSACAHLGLVEDGRDLFAKMKEKFHIKAQMEHYACMVNLFGRAGLISEAYDVIVKEMSFEAGSTVWGALLFACSVHGNVEVGEIAANKLFDLEPDNAHNFELLMRIYGDAGRWEEMEKVMRLMVDRGLDSVD</sequence>
<dbReference type="AlphaFoldDB" id="A0AA41VEM4"/>
<dbReference type="Pfam" id="PF13041">
    <property type="entry name" value="PPR_2"/>
    <property type="match status" value="2"/>
</dbReference>
<evidence type="ECO:0000313" key="3">
    <source>
        <dbReference type="EMBL" id="MCL7039805.1"/>
    </source>
</evidence>
<dbReference type="Pfam" id="PF01535">
    <property type="entry name" value="PPR"/>
    <property type="match status" value="2"/>
</dbReference>
<dbReference type="FunFam" id="1.25.40.10:FF:000090">
    <property type="entry name" value="Pentatricopeptide repeat-containing protein, chloroplastic"/>
    <property type="match status" value="1"/>
</dbReference>
<feature type="repeat" description="PPR" evidence="2">
    <location>
        <begin position="281"/>
        <end position="315"/>
    </location>
</feature>
<dbReference type="InterPro" id="IPR002885">
    <property type="entry name" value="PPR_rpt"/>
</dbReference>
<dbReference type="Proteomes" id="UP001177140">
    <property type="component" value="Unassembled WGS sequence"/>
</dbReference>
<dbReference type="EMBL" id="JAJJMA010205202">
    <property type="protein sequence ID" value="MCL7039805.1"/>
    <property type="molecule type" value="Genomic_DNA"/>
</dbReference>
<evidence type="ECO:0008006" key="5">
    <source>
        <dbReference type="Google" id="ProtNLM"/>
    </source>
</evidence>
<protein>
    <recommendedName>
        <fullName evidence="5">Pentatricopeptide repeat-containing protein</fullName>
    </recommendedName>
</protein>
<dbReference type="PROSITE" id="PS51375">
    <property type="entry name" value="PPR"/>
    <property type="match status" value="5"/>
</dbReference>
<dbReference type="NCBIfam" id="TIGR00756">
    <property type="entry name" value="PPR"/>
    <property type="match status" value="4"/>
</dbReference>
<name>A0AA41VEM4_PAPNU</name>
<dbReference type="InterPro" id="IPR046848">
    <property type="entry name" value="E_motif"/>
</dbReference>
<dbReference type="Gene3D" id="1.25.40.10">
    <property type="entry name" value="Tetratricopeptide repeat domain"/>
    <property type="match status" value="4"/>
</dbReference>
<organism evidence="3 4">
    <name type="scientific">Papaver nudicaule</name>
    <name type="common">Iceland poppy</name>
    <dbReference type="NCBI Taxonomy" id="74823"/>
    <lineage>
        <taxon>Eukaryota</taxon>
        <taxon>Viridiplantae</taxon>
        <taxon>Streptophyta</taxon>
        <taxon>Embryophyta</taxon>
        <taxon>Tracheophyta</taxon>
        <taxon>Spermatophyta</taxon>
        <taxon>Magnoliopsida</taxon>
        <taxon>Ranunculales</taxon>
        <taxon>Papaveraceae</taxon>
        <taxon>Papaveroideae</taxon>
        <taxon>Papaver</taxon>
    </lineage>
</organism>
<feature type="repeat" description="PPR" evidence="2">
    <location>
        <begin position="218"/>
        <end position="252"/>
    </location>
</feature>
<comment type="caution">
    <text evidence="3">The sequence shown here is derived from an EMBL/GenBank/DDBJ whole genome shotgun (WGS) entry which is preliminary data.</text>
</comment>